<feature type="compositionally biased region" description="Polar residues" evidence="2">
    <location>
        <begin position="233"/>
        <end position="252"/>
    </location>
</feature>
<feature type="compositionally biased region" description="Basic and acidic residues" evidence="2">
    <location>
        <begin position="218"/>
        <end position="227"/>
    </location>
</feature>
<feature type="region of interest" description="Disordered" evidence="2">
    <location>
        <begin position="1"/>
        <end position="405"/>
    </location>
</feature>
<dbReference type="Proteomes" id="UP000051952">
    <property type="component" value="Unassembled WGS sequence"/>
</dbReference>
<dbReference type="PANTHER" id="PTHR48125">
    <property type="entry name" value="LP07818P1"/>
    <property type="match status" value="1"/>
</dbReference>
<proteinExistence type="predicted"/>
<feature type="compositionally biased region" description="Polar residues" evidence="2">
    <location>
        <begin position="89"/>
        <end position="100"/>
    </location>
</feature>
<feature type="compositionally biased region" description="Low complexity" evidence="2">
    <location>
        <begin position="914"/>
        <end position="931"/>
    </location>
</feature>
<dbReference type="EMBL" id="CYKH01001860">
    <property type="protein sequence ID" value="CUG90721.1"/>
    <property type="molecule type" value="Genomic_DNA"/>
</dbReference>
<feature type="compositionally biased region" description="Low complexity" evidence="2">
    <location>
        <begin position="101"/>
        <end position="112"/>
    </location>
</feature>
<keyword evidence="1" id="KW-0175">Coiled coil</keyword>
<dbReference type="PANTHER" id="PTHR48125:SF10">
    <property type="entry name" value="OS12G0136300 PROTEIN"/>
    <property type="match status" value="1"/>
</dbReference>
<keyword evidence="4" id="KW-1185">Reference proteome</keyword>
<feature type="compositionally biased region" description="Acidic residues" evidence="2">
    <location>
        <begin position="1"/>
        <end position="20"/>
    </location>
</feature>
<feature type="compositionally biased region" description="Pro residues" evidence="2">
    <location>
        <begin position="683"/>
        <end position="694"/>
    </location>
</feature>
<feature type="compositionally biased region" description="Low complexity" evidence="2">
    <location>
        <begin position="284"/>
        <end position="301"/>
    </location>
</feature>
<feature type="compositionally biased region" description="Acidic residues" evidence="2">
    <location>
        <begin position="848"/>
        <end position="867"/>
    </location>
</feature>
<accession>A0A0S4JKE0</accession>
<gene>
    <name evidence="3" type="ORF">BSAL_28465</name>
</gene>
<feature type="compositionally biased region" description="Low complexity" evidence="2">
    <location>
        <begin position="31"/>
        <end position="56"/>
    </location>
</feature>
<evidence type="ECO:0000313" key="3">
    <source>
        <dbReference type="EMBL" id="CUG90721.1"/>
    </source>
</evidence>
<feature type="compositionally biased region" description="Polar residues" evidence="2">
    <location>
        <begin position="889"/>
        <end position="905"/>
    </location>
</feature>
<evidence type="ECO:0000313" key="4">
    <source>
        <dbReference type="Proteomes" id="UP000051952"/>
    </source>
</evidence>
<feature type="compositionally biased region" description="Low complexity" evidence="2">
    <location>
        <begin position="139"/>
        <end position="153"/>
    </location>
</feature>
<dbReference type="OMA" id="WETRSEP"/>
<dbReference type="VEuPathDB" id="TriTrypDB:BSAL_28465"/>
<feature type="compositionally biased region" description="Polar residues" evidence="2">
    <location>
        <begin position="302"/>
        <end position="321"/>
    </location>
</feature>
<feature type="region of interest" description="Disordered" evidence="2">
    <location>
        <begin position="665"/>
        <end position="944"/>
    </location>
</feature>
<feature type="compositionally biased region" description="Low complexity" evidence="2">
    <location>
        <begin position="749"/>
        <end position="762"/>
    </location>
</feature>
<name>A0A0S4JKE0_BODSA</name>
<sequence>MSNEYDDEEYNDDFVEEEEVAVVTKASGLAPRRSPSSSRSRTPLSPRSRRSSSASSRDSRYSKDSRDSRDSPVESPKKGASQPPPAAIRTSSHTKNSQSKTISTIIEATSETQGGEYSDDEDFEYTAANPPPNKGITTQSQQPQHQQQKQQPPLNTVNREPSYVVRRGHAQQQEPASRGSETGDVEFIVGKAPRKVQSTVYRSGLSNAGSSHTSSVGKRVENERKTCDDEDASSNSGGSPKMSQVASFTGGSPTEPLSPASLRSSGVKHSPQREKSVSVDQQQPRSVATAPPPATRVASTSKMQVSSDSESDAVNPSSSVMQRKAQNKNAALPSMPSAAQPVPTRPVPRQPHVSSAPAAPPPDPKAYLRKPVRDPVAIALKEPQPIKEKRQRPPPPAAPSHGGRISKELQRMIQLRDHLRHEVADLSSALESFQSNKEDRSRLRFFEIIEAENQELASAVKALKVGVTSQVTLSDRLAQLAREISNREKDLKDVQRDLRKVIEETKHLSRAAGGDDQTAIHDEFVKRKEELITLQEGQRLRQQRQLEELSLAYQRALQNTLTNEGKIIEVGYEVSDHHVSTMEQSEYQALLATCEANKKKLSRLKQAVAGIEYQYEPPAQIVEWQEKKAEDAFITWEGRAQQLLKQIKHRESTIMTNFGLLERPEHFADPNDETSIPTISAPIVPPPLPAPPKAKPQIVSTQATETPAARKQPGTVSPQLSPRKPNQVGGHKVRANVPSAGVEAEGNEPANAPVAKPAAAAPTRKNRNVPPPKKEPARGAATPRLASLGPTPHLASPEYPDRRPRRLSDSGADEHRERVQRMEEEEQHHFESAVATPPARSLPGGEVVDNEPPGDEYGADYEEEDEIITNAHHHQQSSTTSSAYYDGGATTQPSAQPSYSSGPTVQHSPPPPQQQEQHVQQQPAQVQPPSAAGAEEEIPPWLMD</sequence>
<feature type="compositionally biased region" description="Basic and acidic residues" evidence="2">
    <location>
        <begin position="57"/>
        <end position="77"/>
    </location>
</feature>
<protein>
    <submittedName>
        <fullName evidence="3">Uncharacterized protein</fullName>
    </submittedName>
</protein>
<organism evidence="3 4">
    <name type="scientific">Bodo saltans</name>
    <name type="common">Flagellated protozoan</name>
    <dbReference type="NCBI Taxonomy" id="75058"/>
    <lineage>
        <taxon>Eukaryota</taxon>
        <taxon>Discoba</taxon>
        <taxon>Euglenozoa</taxon>
        <taxon>Kinetoplastea</taxon>
        <taxon>Metakinetoplastina</taxon>
        <taxon>Eubodonida</taxon>
        <taxon>Bodonidae</taxon>
        <taxon>Bodo</taxon>
    </lineage>
</organism>
<feature type="coiled-coil region" evidence="1">
    <location>
        <begin position="477"/>
        <end position="504"/>
    </location>
</feature>
<dbReference type="AlphaFoldDB" id="A0A0S4JKE0"/>
<feature type="compositionally biased region" description="Polar residues" evidence="2">
    <location>
        <begin position="196"/>
        <end position="216"/>
    </location>
</feature>
<evidence type="ECO:0000256" key="1">
    <source>
        <dbReference type="SAM" id="Coils"/>
    </source>
</evidence>
<evidence type="ECO:0000256" key="2">
    <source>
        <dbReference type="SAM" id="MobiDB-lite"/>
    </source>
</evidence>
<feature type="compositionally biased region" description="Basic and acidic residues" evidence="2">
    <location>
        <begin position="799"/>
        <end position="831"/>
    </location>
</feature>
<reference evidence="4" key="1">
    <citation type="submission" date="2015-09" db="EMBL/GenBank/DDBJ databases">
        <authorList>
            <consortium name="Pathogen Informatics"/>
        </authorList>
    </citation>
    <scope>NUCLEOTIDE SEQUENCE [LARGE SCALE GENOMIC DNA]</scope>
    <source>
        <strain evidence="4">Lake Konstanz</strain>
    </source>
</reference>